<evidence type="ECO:0000313" key="1">
    <source>
        <dbReference type="EMBL" id="BFO72131.1"/>
    </source>
</evidence>
<dbReference type="Pfam" id="PF14123">
    <property type="entry name" value="DUF4290"/>
    <property type="match status" value="1"/>
</dbReference>
<proteinExistence type="predicted"/>
<sequence length="200" mass="23470">MNIPGLDYNTQRERLKLPEYGREIQSMVDYAMQLPTKEERQACAESIIAIMDRMFPQNHENPDYLQKLWDHLAIMSDFKLDVDYPFDISEAVKMGDKPAPVSYPMKSIPVRHYGYMLFEVFEKLKTMEEGVEREELVRLTANQMKRNLVQWSHGSNDDEKVASDLARFTDGKVQLDLSTFKFDKIVDREPQSANNKRKRK</sequence>
<reference evidence="1" key="1">
    <citation type="submission" date="2024-07" db="EMBL/GenBank/DDBJ databases">
        <title>Complete genome sequence of Prevotella sp. YM-2024 GTC17253.</title>
        <authorList>
            <person name="Hayashi M."/>
            <person name="Muto Y."/>
            <person name="Tanaka K."/>
            <person name="Niwa H."/>
        </authorList>
    </citation>
    <scope>NUCLEOTIDE SEQUENCE</scope>
    <source>
        <strain evidence="1">GTC17253</strain>
    </source>
</reference>
<organism evidence="1">
    <name type="scientific">Prevotella sp. GTC17253</name>
    <dbReference type="NCBI Taxonomy" id="3236793"/>
    <lineage>
        <taxon>Bacteria</taxon>
        <taxon>Pseudomonadati</taxon>
        <taxon>Bacteroidota</taxon>
        <taxon>Bacteroidia</taxon>
        <taxon>Bacteroidales</taxon>
        <taxon>Prevotellaceae</taxon>
        <taxon>Prevotella</taxon>
    </lineage>
</organism>
<protein>
    <submittedName>
        <fullName evidence="1">DUF4290 domain-containing protein</fullName>
    </submittedName>
</protein>
<gene>
    <name evidence="1" type="ORF">GTC17253_20970</name>
</gene>
<accession>A0AB33IWX2</accession>
<dbReference type="EMBL" id="AP035785">
    <property type="protein sequence ID" value="BFO72131.1"/>
    <property type="molecule type" value="Genomic_DNA"/>
</dbReference>
<dbReference type="InterPro" id="IPR025632">
    <property type="entry name" value="DUF4290"/>
</dbReference>
<dbReference type="AlphaFoldDB" id="A0AB33IWX2"/>
<name>A0AB33IWX2_9BACT</name>